<evidence type="ECO:0000313" key="2">
    <source>
        <dbReference type="EMBL" id="RMI47782.1"/>
    </source>
</evidence>
<evidence type="ECO:0000256" key="1">
    <source>
        <dbReference type="SAM" id="MobiDB-lite"/>
    </source>
</evidence>
<evidence type="ECO:0008006" key="4">
    <source>
        <dbReference type="Google" id="ProtNLM"/>
    </source>
</evidence>
<keyword evidence="3" id="KW-1185">Reference proteome</keyword>
<dbReference type="InterPro" id="IPR049790">
    <property type="entry name" value="Rv3655c/TadE"/>
</dbReference>
<comment type="caution">
    <text evidence="2">The sequence shown here is derived from an EMBL/GenBank/DDBJ whole genome shotgun (WGS) entry which is preliminary data.</text>
</comment>
<dbReference type="AlphaFoldDB" id="A0A3M2MDZ6"/>
<protein>
    <recommendedName>
        <fullName evidence="4">Pilus assembly protein TadE</fullName>
    </recommendedName>
</protein>
<sequence>MGWRRDRGMATAEIAVALPALVLVTVLALWAVAVASTHMSCVDAARAGARAAARGESLDAVRALVSRSAPQGATVAVQRDAERVQVTVSTAVRPPAMSGLPSLDVQAHAEAETEPGTPPEPAA</sequence>
<dbReference type="OrthoDB" id="3480235at2"/>
<organism evidence="2 3">
    <name type="scientific">Actinomadura harenae</name>
    <dbReference type="NCBI Taxonomy" id="2483351"/>
    <lineage>
        <taxon>Bacteria</taxon>
        <taxon>Bacillati</taxon>
        <taxon>Actinomycetota</taxon>
        <taxon>Actinomycetes</taxon>
        <taxon>Streptosporangiales</taxon>
        <taxon>Thermomonosporaceae</taxon>
        <taxon>Actinomadura</taxon>
    </lineage>
</organism>
<reference evidence="2 3" key="1">
    <citation type="submission" date="2018-10" db="EMBL/GenBank/DDBJ databases">
        <title>Isolation from soil.</title>
        <authorList>
            <person name="Hu J."/>
        </authorList>
    </citation>
    <scope>NUCLEOTIDE SEQUENCE [LARGE SCALE GENOMIC DNA]</scope>
    <source>
        <strain evidence="2 3">NEAU-Ht49</strain>
    </source>
</reference>
<evidence type="ECO:0000313" key="3">
    <source>
        <dbReference type="Proteomes" id="UP000282674"/>
    </source>
</evidence>
<dbReference type="EMBL" id="RFFG01000001">
    <property type="protein sequence ID" value="RMI47782.1"/>
    <property type="molecule type" value="Genomic_DNA"/>
</dbReference>
<name>A0A3M2MDZ6_9ACTN</name>
<accession>A0A3M2MDZ6</accession>
<dbReference type="NCBIfam" id="NF041390">
    <property type="entry name" value="TadE_Rv3655c"/>
    <property type="match status" value="1"/>
</dbReference>
<dbReference type="Proteomes" id="UP000282674">
    <property type="component" value="Unassembled WGS sequence"/>
</dbReference>
<feature type="region of interest" description="Disordered" evidence="1">
    <location>
        <begin position="95"/>
        <end position="123"/>
    </location>
</feature>
<gene>
    <name evidence="2" type="ORF">EBO15_00270</name>
</gene>
<proteinExistence type="predicted"/>